<organism evidence="2 3">
    <name type="scientific">Sphagnurus paluster</name>
    <dbReference type="NCBI Taxonomy" id="117069"/>
    <lineage>
        <taxon>Eukaryota</taxon>
        <taxon>Fungi</taxon>
        <taxon>Dikarya</taxon>
        <taxon>Basidiomycota</taxon>
        <taxon>Agaricomycotina</taxon>
        <taxon>Agaricomycetes</taxon>
        <taxon>Agaricomycetidae</taxon>
        <taxon>Agaricales</taxon>
        <taxon>Tricholomatineae</taxon>
        <taxon>Lyophyllaceae</taxon>
        <taxon>Sphagnurus</taxon>
    </lineage>
</organism>
<evidence type="ECO:0000256" key="1">
    <source>
        <dbReference type="SAM" id="MobiDB-lite"/>
    </source>
</evidence>
<proteinExistence type="predicted"/>
<name>A0A9P7FZ15_9AGAR</name>
<gene>
    <name evidence="2" type="ORF">H0H81_003557</name>
</gene>
<dbReference type="Proteomes" id="UP000717328">
    <property type="component" value="Unassembled WGS sequence"/>
</dbReference>
<feature type="region of interest" description="Disordered" evidence="1">
    <location>
        <begin position="1"/>
        <end position="73"/>
    </location>
</feature>
<feature type="region of interest" description="Disordered" evidence="1">
    <location>
        <begin position="184"/>
        <end position="216"/>
    </location>
</feature>
<sequence>MAELSTASVTLPQPPRLQSQHQSSESTLRSNTHSKLSSIHDRTHSGIYSDEDPEGFPTLETHEPISPFDNPDLDSFRERFQALVSQINRETEEGLELIRAHAATPPPIGDANNISDEFSLPPIPPAVGYDEFGRPYRPEERIGMLNGYIRRMPTIESMGSRELGSMSAASSLYTDRDHGTLSSTMASLRSTPVSRPPTRANTLPSEHSFGSRASSRTNSIAVGAEMLLAAGATGRTTEVGELVDRALAESRADSFASSGSSYPSSMSYYTASYGSMGPGTGAALSPSPSPGSKN</sequence>
<protein>
    <submittedName>
        <fullName evidence="2">Uncharacterized protein</fullName>
    </submittedName>
</protein>
<comment type="caution">
    <text evidence="2">The sequence shown here is derived from an EMBL/GenBank/DDBJ whole genome shotgun (WGS) entry which is preliminary data.</text>
</comment>
<evidence type="ECO:0000313" key="3">
    <source>
        <dbReference type="Proteomes" id="UP000717328"/>
    </source>
</evidence>
<reference evidence="2" key="2">
    <citation type="submission" date="2021-10" db="EMBL/GenBank/DDBJ databases">
        <title>Phylogenomics reveals ancestral predisposition of the termite-cultivated fungus Termitomyces towards a domesticated lifestyle.</title>
        <authorList>
            <person name="Auxier B."/>
            <person name="Grum-Grzhimaylo A."/>
            <person name="Cardenas M.E."/>
            <person name="Lodge J.D."/>
            <person name="Laessoe T."/>
            <person name="Pedersen O."/>
            <person name="Smith M.E."/>
            <person name="Kuyper T.W."/>
            <person name="Franco-Molano E.A."/>
            <person name="Baroni T.J."/>
            <person name="Aanen D.K."/>
        </authorList>
    </citation>
    <scope>NUCLEOTIDE SEQUENCE</scope>
    <source>
        <strain evidence="2">D49</strain>
    </source>
</reference>
<accession>A0A9P7FZ15</accession>
<dbReference type="OrthoDB" id="3222669at2759"/>
<reference evidence="2" key="1">
    <citation type="submission" date="2021-02" db="EMBL/GenBank/DDBJ databases">
        <authorList>
            <person name="Nieuwenhuis M."/>
            <person name="Van De Peppel L.J.J."/>
        </authorList>
    </citation>
    <scope>NUCLEOTIDE SEQUENCE</scope>
    <source>
        <strain evidence="2">D49</strain>
    </source>
</reference>
<dbReference type="AlphaFoldDB" id="A0A9P7FZ15"/>
<evidence type="ECO:0000313" key="2">
    <source>
        <dbReference type="EMBL" id="KAG5637702.1"/>
    </source>
</evidence>
<dbReference type="EMBL" id="JABCKI010005809">
    <property type="protein sequence ID" value="KAG5637702.1"/>
    <property type="molecule type" value="Genomic_DNA"/>
</dbReference>
<keyword evidence="3" id="KW-1185">Reference proteome</keyword>
<feature type="compositionally biased region" description="Polar residues" evidence="1">
    <location>
        <begin position="184"/>
        <end position="205"/>
    </location>
</feature>
<feature type="compositionally biased region" description="Polar residues" evidence="1">
    <location>
        <begin position="1"/>
        <end position="37"/>
    </location>
</feature>